<evidence type="ECO:0000256" key="3">
    <source>
        <dbReference type="SAM" id="MobiDB-lite"/>
    </source>
</evidence>
<feature type="compositionally biased region" description="Basic and acidic residues" evidence="3">
    <location>
        <begin position="406"/>
        <end position="418"/>
    </location>
</feature>
<evidence type="ECO:0000313" key="6">
    <source>
        <dbReference type="Proteomes" id="UP001152803"/>
    </source>
</evidence>
<name>A0A9Q1HSK6_CONCO</name>
<sequence length="481" mass="56394">MERLQAEQKELQRILCMCESRTHRQQDTAVTQDLLFLLEHKDQMDKMLESERLTLEQLNKEILNADRRLIILRRVGSTGGYTQRTKAPPTQKTTQVLENQLDRALVRFNTHLTQNSQLRNDLESLRIRRSHFQQIRQRLERELRDLREDISDVVNISTAAYNARVEVQMKMMRIKELAVKDLEHYSIEMKELETVIADERHLQDFLTIKCHSRSGQEDHRHSPQDPDEWEMREEMTDEMLGALDETFLKIHSLTGEENLDVLVRRFLEIEDQNFALFDFVNKQSNKIKELKDQVSQVQQDTERLCEDGQQWELERHALTRDLQARQQASEKRAQACNTHTATVAKILEQARTGMRRVLRRLERVRNVMKDLPPAATITDKNLVEILDTLDLKINGLLRIQAFLKSKNPDKDDTKDGSEQKAAVKSPSISEEERPLSQKELRQQMIKEILLREGIIGPRRERAVKPSRPNKAPSTQRRRPEA</sequence>
<reference evidence="5" key="1">
    <citation type="journal article" date="2023" name="Science">
        <title>Genome structures resolve the early diversification of teleost fishes.</title>
        <authorList>
            <person name="Parey E."/>
            <person name="Louis A."/>
            <person name="Montfort J."/>
            <person name="Bouchez O."/>
            <person name="Roques C."/>
            <person name="Iampietro C."/>
            <person name="Lluch J."/>
            <person name="Castinel A."/>
            <person name="Donnadieu C."/>
            <person name="Desvignes T."/>
            <person name="Floi Bucao C."/>
            <person name="Jouanno E."/>
            <person name="Wen M."/>
            <person name="Mejri S."/>
            <person name="Dirks R."/>
            <person name="Jansen H."/>
            <person name="Henkel C."/>
            <person name="Chen W.J."/>
            <person name="Zahm M."/>
            <person name="Cabau C."/>
            <person name="Klopp C."/>
            <person name="Thompson A.W."/>
            <person name="Robinson-Rechavi M."/>
            <person name="Braasch I."/>
            <person name="Lecointre G."/>
            <person name="Bobe J."/>
            <person name="Postlethwait J.H."/>
            <person name="Berthelot C."/>
            <person name="Roest Crollius H."/>
            <person name="Guiguen Y."/>
        </authorList>
    </citation>
    <scope>NUCLEOTIDE SEQUENCE</scope>
    <source>
        <strain evidence="5">Concon-B</strain>
    </source>
</reference>
<evidence type="ECO:0000256" key="1">
    <source>
        <dbReference type="ARBA" id="ARBA00023054"/>
    </source>
</evidence>
<dbReference type="GO" id="GO:0003341">
    <property type="term" value="P:cilium movement"/>
    <property type="evidence" value="ECO:0007669"/>
    <property type="project" value="TreeGrafter"/>
</dbReference>
<evidence type="ECO:0000256" key="2">
    <source>
        <dbReference type="SAM" id="Coils"/>
    </source>
</evidence>
<feature type="coiled-coil region" evidence="2">
    <location>
        <begin position="280"/>
        <end position="307"/>
    </location>
</feature>
<feature type="region of interest" description="Disordered" evidence="3">
    <location>
        <begin position="456"/>
        <end position="481"/>
    </location>
</feature>
<dbReference type="EMBL" id="JAFJMO010000013">
    <property type="protein sequence ID" value="KAJ8259107.1"/>
    <property type="molecule type" value="Genomic_DNA"/>
</dbReference>
<dbReference type="AlphaFoldDB" id="A0A9Q1HSK6"/>
<dbReference type="OrthoDB" id="6766775at2759"/>
<comment type="caution">
    <text evidence="5">The sequence shown here is derived from an EMBL/GenBank/DDBJ whole genome shotgun (WGS) entry which is preliminary data.</text>
</comment>
<proteinExistence type="predicted"/>
<feature type="region of interest" description="Disordered" evidence="3">
    <location>
        <begin position="406"/>
        <end position="440"/>
    </location>
</feature>
<organism evidence="5 6">
    <name type="scientific">Conger conger</name>
    <name type="common">Conger eel</name>
    <name type="synonym">Muraena conger</name>
    <dbReference type="NCBI Taxonomy" id="82655"/>
    <lineage>
        <taxon>Eukaryota</taxon>
        <taxon>Metazoa</taxon>
        <taxon>Chordata</taxon>
        <taxon>Craniata</taxon>
        <taxon>Vertebrata</taxon>
        <taxon>Euteleostomi</taxon>
        <taxon>Actinopterygii</taxon>
        <taxon>Neopterygii</taxon>
        <taxon>Teleostei</taxon>
        <taxon>Anguilliformes</taxon>
        <taxon>Congridae</taxon>
        <taxon>Conger</taxon>
    </lineage>
</organism>
<dbReference type="GO" id="GO:0036158">
    <property type="term" value="P:outer dynein arm assembly"/>
    <property type="evidence" value="ECO:0007669"/>
    <property type="project" value="TreeGrafter"/>
</dbReference>
<keyword evidence="1 2" id="KW-0175">Coiled coil</keyword>
<dbReference type="PANTHER" id="PTHR21694">
    <property type="entry name" value="COILED-COIL DOMAIN-CONTAINING PROTEIN 63"/>
    <property type="match status" value="1"/>
</dbReference>
<dbReference type="Pfam" id="PF21773">
    <property type="entry name" value="ODAD1_CC"/>
    <property type="match status" value="1"/>
</dbReference>
<feature type="coiled-coil region" evidence="2">
    <location>
        <begin position="41"/>
        <end position="75"/>
    </location>
</feature>
<dbReference type="InterPro" id="IPR051876">
    <property type="entry name" value="ODA-DC/CCD"/>
</dbReference>
<protein>
    <recommendedName>
        <fullName evidence="4">ODAD1 central coiled coil region domain-containing protein</fullName>
    </recommendedName>
</protein>
<feature type="domain" description="ODAD1 central coiled coil region" evidence="4">
    <location>
        <begin position="91"/>
        <end position="370"/>
    </location>
</feature>
<keyword evidence="6" id="KW-1185">Reference proteome</keyword>
<gene>
    <name evidence="5" type="ORF">COCON_G00181190</name>
</gene>
<dbReference type="InterPro" id="IPR049258">
    <property type="entry name" value="ODAD1_CC"/>
</dbReference>
<evidence type="ECO:0000259" key="4">
    <source>
        <dbReference type="Pfam" id="PF21773"/>
    </source>
</evidence>
<dbReference type="GO" id="GO:0005930">
    <property type="term" value="C:axoneme"/>
    <property type="evidence" value="ECO:0007669"/>
    <property type="project" value="TreeGrafter"/>
</dbReference>
<feature type="coiled-coil region" evidence="2">
    <location>
        <begin position="122"/>
        <end position="156"/>
    </location>
</feature>
<accession>A0A9Q1HSK6</accession>
<dbReference type="Proteomes" id="UP001152803">
    <property type="component" value="Unassembled WGS sequence"/>
</dbReference>
<feature type="compositionally biased region" description="Basic and acidic residues" evidence="3">
    <location>
        <begin position="430"/>
        <end position="440"/>
    </location>
</feature>
<evidence type="ECO:0000313" key="5">
    <source>
        <dbReference type="EMBL" id="KAJ8259107.1"/>
    </source>
</evidence>
<dbReference type="PANTHER" id="PTHR21694:SF35">
    <property type="entry name" value="OUTER DYNEIN ARM-DOCKING COMPLEX SUBUNIT 1"/>
    <property type="match status" value="1"/>
</dbReference>